<evidence type="ECO:0008006" key="2">
    <source>
        <dbReference type="Google" id="ProtNLM"/>
    </source>
</evidence>
<reference evidence="1" key="1">
    <citation type="submission" date="2016-05" db="EMBL/GenBank/DDBJ databases">
        <authorList>
            <person name="Cock P.J.A."/>
            <person name="Cock P.J.A."/>
        </authorList>
    </citation>
    <scope>NUCLEOTIDE SEQUENCE</scope>
    <source>
        <strain evidence="1">PWN146_assembly</strain>
    </source>
</reference>
<dbReference type="AlphaFoldDB" id="A0A1C3H9K6"/>
<evidence type="ECO:0000313" key="1">
    <source>
        <dbReference type="EMBL" id="SAY41721.1"/>
    </source>
</evidence>
<gene>
    <name evidence="1" type="ORF">PWN146_00385</name>
</gene>
<dbReference type="InterPro" id="IPR003615">
    <property type="entry name" value="HNH_nuc"/>
</dbReference>
<sequence>MRAIVKAAVQRDLGIALIPVDEKLAFHMSGRVMVSTLPKEFKDAPEGILPAVEHEIANDPRLQVFFTHERVTNACGGVNAIEAWATQFTKCQYSKHDLPETILDTERVGNSAVRICPGCYKKSLGVSPKLEKIAARNTARWVVATAKHRLKSEGQLTIPELMLWAMLSGVFDLIPDDVARTVTDLPEPKVITGTRKESEMDCQPAVKELIAKQAVKCFTVDPAPQKAFMLRPKLTRVEDSKYTRWVKTRPCCGCGARSDDPHHIIGHGLGGMGTKPSDYLTIPLCRTCHRKLHDDPAAWEAEHGSQTDLLAQFLDYSIGIGAIA</sequence>
<organism evidence="1">
    <name type="scientific">Serratia marcescens</name>
    <dbReference type="NCBI Taxonomy" id="615"/>
    <lineage>
        <taxon>Bacteria</taxon>
        <taxon>Pseudomonadati</taxon>
        <taxon>Pseudomonadota</taxon>
        <taxon>Gammaproteobacteria</taxon>
        <taxon>Enterobacterales</taxon>
        <taxon>Yersiniaceae</taxon>
        <taxon>Serratia</taxon>
    </lineage>
</organism>
<dbReference type="EMBL" id="LT575490">
    <property type="protein sequence ID" value="SAY41721.1"/>
    <property type="molecule type" value="Genomic_DNA"/>
</dbReference>
<dbReference type="InterPro" id="IPR010373">
    <property type="entry name" value="DUF968"/>
</dbReference>
<protein>
    <recommendedName>
        <fullName evidence="2">DUF968 domain-containing protein</fullName>
    </recommendedName>
</protein>
<proteinExistence type="predicted"/>
<dbReference type="Gene3D" id="3.30.40.190">
    <property type="match status" value="1"/>
</dbReference>
<dbReference type="CDD" id="cd00085">
    <property type="entry name" value="HNHc"/>
    <property type="match status" value="1"/>
</dbReference>
<dbReference type="Pfam" id="PF06147">
    <property type="entry name" value="DUF968"/>
    <property type="match status" value="1"/>
</dbReference>
<accession>A0A1C3H9K6</accession>
<name>A0A1C3H9K6_SERMA</name>